<feature type="domain" description="AMP-dependent synthetase/ligase" evidence="3">
    <location>
        <begin position="13"/>
        <end position="107"/>
    </location>
</feature>
<dbReference type="InterPro" id="IPR042099">
    <property type="entry name" value="ANL_N_sf"/>
</dbReference>
<organism evidence="5 6">
    <name type="scientific">Sphingomonas koreensis</name>
    <dbReference type="NCBI Taxonomy" id="93064"/>
    <lineage>
        <taxon>Bacteria</taxon>
        <taxon>Pseudomonadati</taxon>
        <taxon>Pseudomonadota</taxon>
        <taxon>Alphaproteobacteria</taxon>
        <taxon>Sphingomonadales</taxon>
        <taxon>Sphingomonadaceae</taxon>
        <taxon>Sphingomonas</taxon>
    </lineage>
</organism>
<dbReference type="PANTHER" id="PTHR43201:SF5">
    <property type="entry name" value="MEDIUM-CHAIN ACYL-COA LIGASE ACSF2, MITOCHONDRIAL"/>
    <property type="match status" value="1"/>
</dbReference>
<dbReference type="GO" id="GO:0006631">
    <property type="term" value="P:fatty acid metabolic process"/>
    <property type="evidence" value="ECO:0007669"/>
    <property type="project" value="TreeGrafter"/>
</dbReference>
<feature type="domain" description="AMP-dependent synthetase/ligase" evidence="3">
    <location>
        <begin position="126"/>
        <end position="315"/>
    </location>
</feature>
<evidence type="ECO:0000313" key="5">
    <source>
        <dbReference type="EMBL" id="RSY79316.1"/>
    </source>
</evidence>
<dbReference type="Pfam" id="PF00501">
    <property type="entry name" value="AMP-binding"/>
    <property type="match status" value="2"/>
</dbReference>
<dbReference type="EMBL" id="QQYZ01000020">
    <property type="protein sequence ID" value="RSY79316.1"/>
    <property type="molecule type" value="Genomic_DNA"/>
</dbReference>
<keyword evidence="2 5" id="KW-0436">Ligase</keyword>
<dbReference type="InterPro" id="IPR045851">
    <property type="entry name" value="AMP-bd_C_sf"/>
</dbReference>
<dbReference type="Proteomes" id="UP000287746">
    <property type="component" value="Unassembled WGS sequence"/>
</dbReference>
<comment type="caution">
    <text evidence="5">The sequence shown here is derived from an EMBL/GenBank/DDBJ whole genome shotgun (WGS) entry which is preliminary data.</text>
</comment>
<name>A0A430FZZ2_9SPHN</name>
<proteinExistence type="inferred from homology"/>
<dbReference type="InterPro" id="IPR000873">
    <property type="entry name" value="AMP-dep_synth/lig_dom"/>
</dbReference>
<dbReference type="Gene3D" id="3.30.300.30">
    <property type="match status" value="1"/>
</dbReference>
<feature type="domain" description="AMP-binding enzyme C-terminal" evidence="4">
    <location>
        <begin position="376"/>
        <end position="421"/>
    </location>
</feature>
<dbReference type="GO" id="GO:0031956">
    <property type="term" value="F:medium-chain fatty acid-CoA ligase activity"/>
    <property type="evidence" value="ECO:0007669"/>
    <property type="project" value="TreeGrafter"/>
</dbReference>
<evidence type="ECO:0000259" key="3">
    <source>
        <dbReference type="Pfam" id="PF00501"/>
    </source>
</evidence>
<dbReference type="AlphaFoldDB" id="A0A430FZZ2"/>
<gene>
    <name evidence="5" type="ORF">DAH66_17245</name>
</gene>
<dbReference type="PANTHER" id="PTHR43201">
    <property type="entry name" value="ACYL-COA SYNTHETASE"/>
    <property type="match status" value="1"/>
</dbReference>
<evidence type="ECO:0000256" key="1">
    <source>
        <dbReference type="ARBA" id="ARBA00006432"/>
    </source>
</evidence>
<dbReference type="Gene3D" id="3.40.50.12780">
    <property type="entry name" value="N-terminal domain of ligase-like"/>
    <property type="match status" value="1"/>
</dbReference>
<evidence type="ECO:0000313" key="6">
    <source>
        <dbReference type="Proteomes" id="UP000287746"/>
    </source>
</evidence>
<accession>A0A430FZZ2</accession>
<dbReference type="SUPFAM" id="SSF56801">
    <property type="entry name" value="Acetyl-CoA synthetase-like"/>
    <property type="match status" value="1"/>
</dbReference>
<comment type="similarity">
    <text evidence="1">Belongs to the ATP-dependent AMP-binding enzyme family.</text>
</comment>
<evidence type="ECO:0000256" key="2">
    <source>
        <dbReference type="ARBA" id="ARBA00022598"/>
    </source>
</evidence>
<evidence type="ECO:0000259" key="4">
    <source>
        <dbReference type="Pfam" id="PF13193"/>
    </source>
</evidence>
<dbReference type="InterPro" id="IPR025110">
    <property type="entry name" value="AMP-bd_C"/>
</dbReference>
<sequence>MLRLADVPAHFAADRAALIQGEARWTFGDLDQRSAMWAAWLQERGVGDDDLVAFVLPNGPEFLALTFGIYRAGATPAPLSAKLPLLEREAILAVMRPRLLVTEADAPADDRSLSDHVAVAWKACTSGGSTGTPKVIVDGRPAAFADGTDFIGIPANETVLVPGPLYHNAPFSAAVFALWRGCTVVTMPRFDASAALALIEAEHVSWSLMVPTMLHRIWSLPADQRDSRDLSSWRMVVHTAAPMPQWLKRSWIDWRGADHIWEVYGATEGLVRCWIGGIDWLQRPGSVGRPIGGARLRILDDAGAEVPAGELGEVFAMPPGGAGSSYHYIGAERRTTADGWESVGDCGWVDADGFLYLADRRTDLIISGGVNIWPAEVEAALLRHPDIRSCAVHGVSDADLGQRVHAIVESDAPLDAEGLHTFLAEWLTRDKWPRSFDFRREPVRDDAGKFRKTAVNPEPTE</sequence>
<protein>
    <submittedName>
        <fullName evidence="5">Acid--CoA ligase</fullName>
    </submittedName>
</protein>
<dbReference type="RefSeq" id="WP_126005272.1">
    <property type="nucleotide sequence ID" value="NZ_QQYZ01000020.1"/>
</dbReference>
<dbReference type="Pfam" id="PF13193">
    <property type="entry name" value="AMP-binding_C"/>
    <property type="match status" value="1"/>
</dbReference>
<reference evidence="5 6" key="1">
    <citation type="submission" date="2018-07" db="EMBL/GenBank/DDBJ databases">
        <title>Genomic and Epidemiologic Investigation of an Indolent Hospital Outbreak.</title>
        <authorList>
            <person name="Johnson R.C."/>
            <person name="Deming C."/>
            <person name="Conlan S."/>
            <person name="Zellmer C.J."/>
            <person name="Michelin A.V."/>
            <person name="Lee-Lin S."/>
            <person name="Thomas P.J."/>
            <person name="Park M."/>
            <person name="Weingarten R.A."/>
            <person name="Less J."/>
            <person name="Dekker J.P."/>
            <person name="Frank K.M."/>
            <person name="Musser K.A."/>
            <person name="Mcquiston J.R."/>
            <person name="Henderson D.K."/>
            <person name="Lau A.F."/>
            <person name="Palmore T.N."/>
            <person name="Segre J.A."/>
        </authorList>
    </citation>
    <scope>NUCLEOTIDE SEQUENCE [LARGE SCALE GENOMIC DNA]</scope>
    <source>
        <strain evidence="5 6">SK-CDC1_0717</strain>
    </source>
</reference>